<protein>
    <submittedName>
        <fullName evidence="1">Uncharacterized protein</fullName>
    </submittedName>
</protein>
<name>A0A1B9GFC3_9TREE</name>
<reference evidence="2" key="2">
    <citation type="submission" date="2013-07" db="EMBL/GenBank/DDBJ databases">
        <authorList>
            <consortium name="The Broad Institute Genome Sequencing Platform"/>
            <person name="Cuomo C."/>
            <person name="Litvintseva A."/>
            <person name="Chen Y."/>
            <person name="Heitman J."/>
            <person name="Sun S."/>
            <person name="Springer D."/>
            <person name="Dromer F."/>
            <person name="Young S.K."/>
            <person name="Zeng Q."/>
            <person name="Gargeya S."/>
            <person name="Fitzgerald M."/>
            <person name="Abouelleil A."/>
            <person name="Alvarado L."/>
            <person name="Berlin A.M."/>
            <person name="Chapman S.B."/>
            <person name="Dewar J."/>
            <person name="Goldberg J."/>
            <person name="Griggs A."/>
            <person name="Gujja S."/>
            <person name="Hansen M."/>
            <person name="Howarth C."/>
            <person name="Imamovic A."/>
            <person name="Larimer J."/>
            <person name="McCowan C."/>
            <person name="Murphy C."/>
            <person name="Pearson M."/>
            <person name="Priest M."/>
            <person name="Roberts A."/>
            <person name="Saif S."/>
            <person name="Shea T."/>
            <person name="Sykes S."/>
            <person name="Wortman J."/>
            <person name="Nusbaum C."/>
            <person name="Birren B."/>
        </authorList>
    </citation>
    <scope>NUCLEOTIDE SEQUENCE</scope>
    <source>
        <strain evidence="2">CBS 10118</strain>
    </source>
</reference>
<reference evidence="1" key="3">
    <citation type="submission" date="2014-01" db="EMBL/GenBank/DDBJ databases">
        <title>Evolution of pathogenesis and genome organization in the Tremellales.</title>
        <authorList>
            <person name="Cuomo C."/>
            <person name="Litvintseva A."/>
            <person name="Heitman J."/>
            <person name="Chen Y."/>
            <person name="Sun S."/>
            <person name="Springer D."/>
            <person name="Dromer F."/>
            <person name="Young S."/>
            <person name="Zeng Q."/>
            <person name="Chapman S."/>
            <person name="Gujja S."/>
            <person name="Saif S."/>
            <person name="Birren B."/>
        </authorList>
    </citation>
    <scope>NUCLEOTIDE SEQUENCE</scope>
    <source>
        <strain evidence="1">CBS 10118</strain>
    </source>
</reference>
<accession>A0A1B9GFC3</accession>
<reference evidence="2" key="4">
    <citation type="submission" date="2024-02" db="EMBL/GenBank/DDBJ databases">
        <title>Comparative genomics of Cryptococcus and Kwoniella reveals pathogenesis evolution and contrasting modes of karyotype evolution via chromosome fusion or intercentromeric recombination.</title>
        <authorList>
            <person name="Coelho M.A."/>
            <person name="David-Palma M."/>
            <person name="Shea T."/>
            <person name="Bowers K."/>
            <person name="McGinley-Smith S."/>
            <person name="Mohammad A.W."/>
            <person name="Gnirke A."/>
            <person name="Yurkov A.M."/>
            <person name="Nowrousian M."/>
            <person name="Sun S."/>
            <person name="Cuomo C.A."/>
            <person name="Heitman J."/>
        </authorList>
    </citation>
    <scope>NUCLEOTIDE SEQUENCE</scope>
    <source>
        <strain evidence="2">CBS 10118</strain>
    </source>
</reference>
<gene>
    <name evidence="1" type="ORF">I302_01263</name>
    <name evidence="2" type="ORF">I302_102576</name>
</gene>
<keyword evidence="3" id="KW-1185">Reference proteome</keyword>
<dbReference type="RefSeq" id="XP_019050820.1">
    <property type="nucleotide sequence ID" value="XM_019187942.1"/>
</dbReference>
<dbReference type="Proteomes" id="UP000092730">
    <property type="component" value="Chromosome 1"/>
</dbReference>
<organism evidence="1">
    <name type="scientific">Kwoniella bestiolae CBS 10118</name>
    <dbReference type="NCBI Taxonomy" id="1296100"/>
    <lineage>
        <taxon>Eukaryota</taxon>
        <taxon>Fungi</taxon>
        <taxon>Dikarya</taxon>
        <taxon>Basidiomycota</taxon>
        <taxon>Agaricomycotina</taxon>
        <taxon>Tremellomycetes</taxon>
        <taxon>Tremellales</taxon>
        <taxon>Cryptococcaceae</taxon>
        <taxon>Kwoniella</taxon>
    </lineage>
</organism>
<reference evidence="1" key="1">
    <citation type="submission" date="2013-07" db="EMBL/GenBank/DDBJ databases">
        <title>The Genome Sequence of Cryptococcus bestiolae CBS10118.</title>
        <authorList>
            <consortium name="The Broad Institute Genome Sequencing Platform"/>
            <person name="Cuomo C."/>
            <person name="Litvintseva A."/>
            <person name="Chen Y."/>
            <person name="Heitman J."/>
            <person name="Sun S."/>
            <person name="Springer D."/>
            <person name="Dromer F."/>
            <person name="Young S.K."/>
            <person name="Zeng Q."/>
            <person name="Gargeya S."/>
            <person name="Fitzgerald M."/>
            <person name="Abouelleil A."/>
            <person name="Alvarado L."/>
            <person name="Berlin A.M."/>
            <person name="Chapman S.B."/>
            <person name="Dewar J."/>
            <person name="Goldberg J."/>
            <person name="Griggs A."/>
            <person name="Gujja S."/>
            <person name="Hansen M."/>
            <person name="Howarth C."/>
            <person name="Imamovic A."/>
            <person name="Larimer J."/>
            <person name="McCowan C."/>
            <person name="Murphy C."/>
            <person name="Pearson M."/>
            <person name="Priest M."/>
            <person name="Roberts A."/>
            <person name="Saif S."/>
            <person name="Shea T."/>
            <person name="Sykes S."/>
            <person name="Wortman J."/>
            <person name="Nusbaum C."/>
            <person name="Birren B."/>
        </authorList>
    </citation>
    <scope>NUCLEOTIDE SEQUENCE [LARGE SCALE GENOMIC DNA]</scope>
    <source>
        <strain evidence="1">CBS 10118</strain>
    </source>
</reference>
<evidence type="ECO:0000313" key="1">
    <source>
        <dbReference type="EMBL" id="OCF29750.1"/>
    </source>
</evidence>
<dbReference type="EMBL" id="CP144541">
    <property type="protein sequence ID" value="WVW80590.1"/>
    <property type="molecule type" value="Genomic_DNA"/>
</dbReference>
<sequence>MSEPTSPNPAQPIKWKDLLQCSPEETHGGKTISPGDPYTFPSPSPSLTYTSPTLRLLPTGWTKPSSNSPEGEGGFIRYIWWHAFHPDRCHRPGEIKSFLDITLLTLHPFEGLKGCNDIILHLNHPMGYMGLLYDLCPIAKEKMDEDIPCFKNEWDEEETLFDERRYEWTHPHDKEKYIFESEGRLEWIDKEGIGREERVKLEGDVGFWTVRLPGSIRGLRERRLGRNKPV</sequence>
<dbReference type="AlphaFoldDB" id="A0A1B9GFC3"/>
<dbReference type="VEuPathDB" id="FungiDB:I302_01263"/>
<dbReference type="OrthoDB" id="10646805at2759"/>
<dbReference type="GeneID" id="30205662"/>
<proteinExistence type="predicted"/>
<evidence type="ECO:0000313" key="3">
    <source>
        <dbReference type="Proteomes" id="UP000092730"/>
    </source>
</evidence>
<dbReference type="EMBL" id="KI894018">
    <property type="protein sequence ID" value="OCF29750.1"/>
    <property type="molecule type" value="Genomic_DNA"/>
</dbReference>
<dbReference type="KEGG" id="kbi:30205662"/>
<evidence type="ECO:0000313" key="2">
    <source>
        <dbReference type="EMBL" id="WVW80590.1"/>
    </source>
</evidence>